<reference evidence="1" key="1">
    <citation type="submission" date="2020-11" db="EMBL/GenBank/DDBJ databases">
        <authorList>
            <person name="Tran Van P."/>
        </authorList>
    </citation>
    <scope>NUCLEOTIDE SEQUENCE</scope>
</reference>
<sequence length="197" mass="22161">MLNAQSHELGHKLGEEAGDSLVLGQGKYSIQSWTRVKQIAQPCTPVAMLHGILGLHMAHFATLSSVYQDLSLSGYQDSNNPNAMFYLGGKMEQQLRLPHWLRMLLMVYPFLRWLLFQILLLLYLLRLDVAPVPGELFKNCGPSSRTAYSLNLDEVNYVSEYNHSVLPISLPNPISSREGRHRDLVQGYATCGPHVAR</sequence>
<accession>A0A7R9ABK7</accession>
<organism evidence="1">
    <name type="scientific">Darwinula stevensoni</name>
    <dbReference type="NCBI Taxonomy" id="69355"/>
    <lineage>
        <taxon>Eukaryota</taxon>
        <taxon>Metazoa</taxon>
        <taxon>Ecdysozoa</taxon>
        <taxon>Arthropoda</taxon>
        <taxon>Crustacea</taxon>
        <taxon>Oligostraca</taxon>
        <taxon>Ostracoda</taxon>
        <taxon>Podocopa</taxon>
        <taxon>Podocopida</taxon>
        <taxon>Darwinulocopina</taxon>
        <taxon>Darwinuloidea</taxon>
        <taxon>Darwinulidae</taxon>
        <taxon>Darwinula</taxon>
    </lineage>
</organism>
<dbReference type="AlphaFoldDB" id="A0A7R9ABK7"/>
<protein>
    <submittedName>
        <fullName evidence="1">Uncharacterized protein</fullName>
    </submittedName>
</protein>
<dbReference type="EMBL" id="CAJPEV010003226">
    <property type="protein sequence ID" value="CAG0899267.1"/>
    <property type="molecule type" value="Genomic_DNA"/>
</dbReference>
<keyword evidence="2" id="KW-1185">Reference proteome</keyword>
<name>A0A7R9ABK7_9CRUS</name>
<proteinExistence type="predicted"/>
<evidence type="ECO:0000313" key="1">
    <source>
        <dbReference type="EMBL" id="CAD7251028.1"/>
    </source>
</evidence>
<evidence type="ECO:0000313" key="2">
    <source>
        <dbReference type="Proteomes" id="UP000677054"/>
    </source>
</evidence>
<gene>
    <name evidence="1" type="ORF">DSTB1V02_LOCUS10796</name>
</gene>
<dbReference type="Proteomes" id="UP000677054">
    <property type="component" value="Unassembled WGS sequence"/>
</dbReference>
<dbReference type="EMBL" id="LR902743">
    <property type="protein sequence ID" value="CAD7251028.1"/>
    <property type="molecule type" value="Genomic_DNA"/>
</dbReference>